<organism evidence="18 19">
    <name type="scientific">Staurois parvus</name>
    <dbReference type="NCBI Taxonomy" id="386267"/>
    <lineage>
        <taxon>Eukaryota</taxon>
        <taxon>Metazoa</taxon>
        <taxon>Chordata</taxon>
        <taxon>Craniata</taxon>
        <taxon>Vertebrata</taxon>
        <taxon>Euteleostomi</taxon>
        <taxon>Amphibia</taxon>
        <taxon>Batrachia</taxon>
        <taxon>Anura</taxon>
        <taxon>Neobatrachia</taxon>
        <taxon>Ranoidea</taxon>
        <taxon>Ranidae</taxon>
        <taxon>Staurois</taxon>
    </lineage>
</organism>
<evidence type="ECO:0000256" key="13">
    <source>
        <dbReference type="ARBA" id="ARBA00023136"/>
    </source>
</evidence>
<keyword evidence="6" id="KW-0479">Metal-binding</keyword>
<name>A0ABN9D4K0_9NEOB</name>
<dbReference type="Pfam" id="PF12483">
    <property type="entry name" value="GIDE"/>
    <property type="match status" value="1"/>
</dbReference>
<evidence type="ECO:0000256" key="14">
    <source>
        <dbReference type="PROSITE-ProRule" id="PRU00175"/>
    </source>
</evidence>
<dbReference type="PANTHER" id="PTHR12183:SF4">
    <property type="entry name" value="MITOCHONDRIAL UBIQUITIN LIGASE ACTIVATOR OF NFKB 1"/>
    <property type="match status" value="1"/>
</dbReference>
<dbReference type="Pfam" id="PF13920">
    <property type="entry name" value="zf-C3HC4_3"/>
    <property type="match status" value="1"/>
</dbReference>
<dbReference type="EMBL" id="CATNWA010014101">
    <property type="protein sequence ID" value="CAI9567416.1"/>
    <property type="molecule type" value="Genomic_DNA"/>
</dbReference>
<evidence type="ECO:0000256" key="8">
    <source>
        <dbReference type="ARBA" id="ARBA00022786"/>
    </source>
</evidence>
<evidence type="ECO:0000256" key="5">
    <source>
        <dbReference type="ARBA" id="ARBA00022692"/>
    </source>
</evidence>
<evidence type="ECO:0000259" key="17">
    <source>
        <dbReference type="PROSITE" id="PS50089"/>
    </source>
</evidence>
<evidence type="ECO:0000256" key="3">
    <source>
        <dbReference type="ARBA" id="ARBA00012483"/>
    </source>
</evidence>
<dbReference type="InterPro" id="IPR013083">
    <property type="entry name" value="Znf_RING/FYVE/PHD"/>
</dbReference>
<dbReference type="SMART" id="SM00184">
    <property type="entry name" value="RING"/>
    <property type="match status" value="1"/>
</dbReference>
<comment type="subcellular location">
    <subcellularLocation>
        <location evidence="2">Mitochondrion outer membrane</location>
        <topology evidence="2">Multi-pass membrane protein</topology>
    </subcellularLocation>
</comment>
<evidence type="ECO:0000256" key="11">
    <source>
        <dbReference type="ARBA" id="ARBA00022989"/>
    </source>
</evidence>
<evidence type="ECO:0000256" key="16">
    <source>
        <dbReference type="SAM" id="Phobius"/>
    </source>
</evidence>
<keyword evidence="19" id="KW-1185">Reference proteome</keyword>
<evidence type="ECO:0000256" key="12">
    <source>
        <dbReference type="ARBA" id="ARBA00023128"/>
    </source>
</evidence>
<keyword evidence="7 14" id="KW-0863">Zinc-finger</keyword>
<gene>
    <name evidence="18" type="ORF">SPARVUS_LOCUS6537569</name>
</gene>
<dbReference type="Gene3D" id="3.30.40.10">
    <property type="entry name" value="Zinc/RING finger domain, C3HC4 (zinc finger)"/>
    <property type="match status" value="1"/>
</dbReference>
<keyword evidence="10" id="KW-0862">Zinc</keyword>
<dbReference type="PANTHER" id="PTHR12183">
    <property type="entry name" value="MITOCHONDRIAL UBIQUITIN LIGASE ACTIVATOR OF NFKB 1"/>
    <property type="match status" value="1"/>
</dbReference>
<evidence type="ECO:0000256" key="10">
    <source>
        <dbReference type="ARBA" id="ARBA00022833"/>
    </source>
</evidence>
<dbReference type="SUPFAM" id="SSF57850">
    <property type="entry name" value="RING/U-box"/>
    <property type="match status" value="1"/>
</dbReference>
<keyword evidence="15" id="KW-0175">Coiled coil</keyword>
<dbReference type="Proteomes" id="UP001162483">
    <property type="component" value="Unassembled WGS sequence"/>
</dbReference>
<feature type="domain" description="RING-type" evidence="17">
    <location>
        <begin position="296"/>
        <end position="334"/>
    </location>
</feature>
<keyword evidence="9" id="KW-1000">Mitochondrion outer membrane</keyword>
<evidence type="ECO:0000256" key="2">
    <source>
        <dbReference type="ARBA" id="ARBA00004374"/>
    </source>
</evidence>
<evidence type="ECO:0000313" key="18">
    <source>
        <dbReference type="EMBL" id="CAI9567416.1"/>
    </source>
</evidence>
<keyword evidence="5 16" id="KW-0812">Transmembrane</keyword>
<dbReference type="InterPro" id="IPR001841">
    <property type="entry name" value="Znf_RING"/>
</dbReference>
<feature type="transmembrane region" description="Helical" evidence="16">
    <location>
        <begin position="237"/>
        <end position="257"/>
    </location>
</feature>
<keyword evidence="8" id="KW-0833">Ubl conjugation pathway</keyword>
<dbReference type="PROSITE" id="PS50089">
    <property type="entry name" value="ZF_RING_2"/>
    <property type="match status" value="1"/>
</dbReference>
<keyword evidence="4" id="KW-0808">Transferase</keyword>
<evidence type="ECO:0000256" key="1">
    <source>
        <dbReference type="ARBA" id="ARBA00000900"/>
    </source>
</evidence>
<dbReference type="InterPro" id="IPR022170">
    <property type="entry name" value="MUL1-like"/>
</dbReference>
<keyword evidence="12" id="KW-0496">Mitochondrion</keyword>
<reference evidence="18" key="1">
    <citation type="submission" date="2023-05" db="EMBL/GenBank/DDBJ databases">
        <authorList>
            <person name="Stuckert A."/>
        </authorList>
    </citation>
    <scope>NUCLEOTIDE SEQUENCE</scope>
</reference>
<comment type="catalytic activity">
    <reaction evidence="1">
        <text>S-ubiquitinyl-[E2 ubiquitin-conjugating enzyme]-L-cysteine + [acceptor protein]-L-lysine = [E2 ubiquitin-conjugating enzyme]-L-cysteine + N(6)-ubiquitinyl-[acceptor protein]-L-lysine.</text>
        <dbReference type="EC" id="2.3.2.27"/>
    </reaction>
</comment>
<evidence type="ECO:0000256" key="4">
    <source>
        <dbReference type="ARBA" id="ARBA00022679"/>
    </source>
</evidence>
<proteinExistence type="predicted"/>
<dbReference type="EC" id="2.3.2.27" evidence="3"/>
<keyword evidence="11 16" id="KW-1133">Transmembrane helix</keyword>
<evidence type="ECO:0000256" key="9">
    <source>
        <dbReference type="ARBA" id="ARBA00022787"/>
    </source>
</evidence>
<feature type="transmembrane region" description="Helical" evidence="16">
    <location>
        <begin position="6"/>
        <end position="26"/>
    </location>
</feature>
<evidence type="ECO:0000256" key="7">
    <source>
        <dbReference type="ARBA" id="ARBA00022771"/>
    </source>
</evidence>
<keyword evidence="13 16" id="KW-0472">Membrane</keyword>
<comment type="caution">
    <text evidence="18">The sequence shown here is derived from an EMBL/GenBank/DDBJ whole genome shotgun (WGS) entry which is preliminary data.</text>
</comment>
<accession>A0ABN9D4K0</accession>
<evidence type="ECO:0000256" key="6">
    <source>
        <dbReference type="ARBA" id="ARBA00022723"/>
    </source>
</evidence>
<sequence length="346" mass="39402">MERPSLGQIILLASSSAITAIFYTVYRHKYRTAQTLKGAKKISLDHDLQNILMDLPGKCVPYAVIEGVVRAAKDSLTSQFMDNYKGVIHRLSLKEHKMVWNRTTHLWNDHEKVIHQRTNTVPFDLTPEDADAGDLAVRVMKPLEATELDLETVYEKFHPTVQSFTNALGHLLTGERPKGVQETEEMLRIGATVTGVGELVLDNKTIKLQPPKAGMQYYLSKLDFQSLVQRQESQVRVWKVLCLLCGVATCVTLFFILRRHYKQYKEKRRLKRLQREFEDARARLGDDAAEEARNTCIICLANQKSSVFLECGHVCSCYQCYQALPSPKKCPVCRNAISRVVPLYNS</sequence>
<evidence type="ECO:0000256" key="15">
    <source>
        <dbReference type="SAM" id="Coils"/>
    </source>
</evidence>
<feature type="coiled-coil region" evidence="15">
    <location>
        <begin position="263"/>
        <end position="290"/>
    </location>
</feature>
<dbReference type="InterPro" id="IPR051652">
    <property type="entry name" value="MDM2_MDM4_MUL1"/>
</dbReference>
<evidence type="ECO:0000313" key="19">
    <source>
        <dbReference type="Proteomes" id="UP001162483"/>
    </source>
</evidence>
<protein>
    <recommendedName>
        <fullName evidence="3">RING-type E3 ubiquitin transferase</fullName>
        <ecNumber evidence="3">2.3.2.27</ecNumber>
    </recommendedName>
</protein>
<dbReference type="CDD" id="cd16648">
    <property type="entry name" value="mRING-HC-C3HC5_MAPL"/>
    <property type="match status" value="1"/>
</dbReference>